<organism evidence="2 3">
    <name type="scientific">Moheibacter sediminis</name>
    <dbReference type="NCBI Taxonomy" id="1434700"/>
    <lineage>
        <taxon>Bacteria</taxon>
        <taxon>Pseudomonadati</taxon>
        <taxon>Bacteroidota</taxon>
        <taxon>Flavobacteriia</taxon>
        <taxon>Flavobacteriales</taxon>
        <taxon>Weeksellaceae</taxon>
        <taxon>Moheibacter</taxon>
    </lineage>
</organism>
<dbReference type="InterPro" id="IPR011250">
    <property type="entry name" value="OMP/PagP_B-barrel"/>
</dbReference>
<keyword evidence="3" id="KW-1185">Reference proteome</keyword>
<name>A0A1W1YAV7_9FLAO</name>
<protein>
    <submittedName>
        <fullName evidence="2">Outer membrane protein beta-barrel domain-containing protein</fullName>
    </submittedName>
</protein>
<accession>A0A1W1YAV7</accession>
<dbReference type="Pfam" id="PF19573">
    <property type="entry name" value="DUF6089"/>
    <property type="match status" value="3"/>
</dbReference>
<evidence type="ECO:0000313" key="2">
    <source>
        <dbReference type="EMBL" id="SMC33296.1"/>
    </source>
</evidence>
<dbReference type="STRING" id="1434700.SAMN06296427_101200"/>
<dbReference type="SUPFAM" id="SSF56925">
    <property type="entry name" value="OMPA-like"/>
    <property type="match status" value="1"/>
</dbReference>
<feature type="domain" description="DUF6089" evidence="1">
    <location>
        <begin position="249"/>
        <end position="281"/>
    </location>
</feature>
<evidence type="ECO:0000259" key="1">
    <source>
        <dbReference type="Pfam" id="PF19573"/>
    </source>
</evidence>
<dbReference type="Proteomes" id="UP000192393">
    <property type="component" value="Unassembled WGS sequence"/>
</dbReference>
<dbReference type="AlphaFoldDB" id="A0A1W1YAV7"/>
<dbReference type="Gene3D" id="2.40.160.20">
    <property type="match status" value="1"/>
</dbReference>
<sequence length="282" mass="31729">MKNLLIVILGLSFSMTIAQRHEIGVFGGGANVIGDIGRSNYINPMPVSYNSDKITDKLPIALGLIYRFNFNPHMGVRFNAIYGKVIGNDAVAPETYKKERGYAYKNNILEGSLLFEYNFFDINNENAAKHSPYIFAGIGAFMYDKNLYTITNSFARDSNGVIILPESIDTQVSTKTEKESSFTFPVGAGYKVKYKHNWVISAEVGFRYTRTDNLDHSFANFNDFTFITEPGLDQPPFDAEIGRRNISAVESRQVGNTSNFDWYVFTGLTLTYTFGRPPCYCD</sequence>
<proteinExistence type="predicted"/>
<dbReference type="OrthoDB" id="654178at2"/>
<feature type="domain" description="DUF6089" evidence="1">
    <location>
        <begin position="3"/>
        <end position="152"/>
    </location>
</feature>
<dbReference type="RefSeq" id="WP_084015414.1">
    <property type="nucleotide sequence ID" value="NZ_FWXS01000001.1"/>
</dbReference>
<evidence type="ECO:0000313" key="3">
    <source>
        <dbReference type="Proteomes" id="UP000192393"/>
    </source>
</evidence>
<dbReference type="InterPro" id="IPR045743">
    <property type="entry name" value="DUF6089"/>
</dbReference>
<gene>
    <name evidence="2" type="ORF">SAMN06296427_101200</name>
</gene>
<feature type="domain" description="DUF6089" evidence="1">
    <location>
        <begin position="171"/>
        <end position="225"/>
    </location>
</feature>
<reference evidence="2 3" key="1">
    <citation type="submission" date="2017-04" db="EMBL/GenBank/DDBJ databases">
        <authorList>
            <person name="Afonso C.L."/>
            <person name="Miller P.J."/>
            <person name="Scott M.A."/>
            <person name="Spackman E."/>
            <person name="Goraichik I."/>
            <person name="Dimitrov K.M."/>
            <person name="Suarez D.L."/>
            <person name="Swayne D.E."/>
        </authorList>
    </citation>
    <scope>NUCLEOTIDE SEQUENCE [LARGE SCALE GENOMIC DNA]</scope>
    <source>
        <strain evidence="2 3">CGMCC 1.12708</strain>
    </source>
</reference>
<dbReference type="EMBL" id="FWXS01000001">
    <property type="protein sequence ID" value="SMC33296.1"/>
    <property type="molecule type" value="Genomic_DNA"/>
</dbReference>